<dbReference type="InterPro" id="IPR034033">
    <property type="entry name" value="Serralysin-like"/>
</dbReference>
<keyword evidence="2" id="KW-0964">Secreted</keyword>
<evidence type="ECO:0000256" key="2">
    <source>
        <dbReference type="ARBA" id="ARBA00022525"/>
    </source>
</evidence>
<dbReference type="EMBL" id="JAHOPB010000001">
    <property type="protein sequence ID" value="MBU8874535.1"/>
    <property type="molecule type" value="Genomic_DNA"/>
</dbReference>
<feature type="domain" description="Peptidase metallopeptidase" evidence="4">
    <location>
        <begin position="40"/>
        <end position="216"/>
    </location>
</feature>
<reference evidence="5 6" key="1">
    <citation type="submission" date="2021-06" db="EMBL/GenBank/DDBJ databases">
        <authorList>
            <person name="Lee D.H."/>
        </authorList>
    </citation>
    <scope>NUCLEOTIDE SEQUENCE [LARGE SCALE GENOMIC DNA]</scope>
    <source>
        <strain evidence="5 6">MMS21-HV4-11</strain>
    </source>
</reference>
<accession>A0ABS6IKK1</accession>
<dbReference type="RefSeq" id="WP_216960241.1">
    <property type="nucleotide sequence ID" value="NZ_JAHOPB010000001.1"/>
</dbReference>
<dbReference type="SMART" id="SM00235">
    <property type="entry name" value="ZnMc"/>
    <property type="match status" value="1"/>
</dbReference>
<comment type="subcellular location">
    <subcellularLocation>
        <location evidence="1">Secreted</location>
    </subcellularLocation>
</comment>
<dbReference type="Pfam" id="PF00353">
    <property type="entry name" value="HemolysinCabind"/>
    <property type="match status" value="3"/>
</dbReference>
<evidence type="ECO:0000313" key="5">
    <source>
        <dbReference type="EMBL" id="MBU8874535.1"/>
    </source>
</evidence>
<dbReference type="Pfam" id="PF08548">
    <property type="entry name" value="Peptidase_M10_C"/>
    <property type="match status" value="1"/>
</dbReference>
<dbReference type="InterPro" id="IPR013858">
    <property type="entry name" value="Peptidase_M10B_C"/>
</dbReference>
<proteinExistence type="predicted"/>
<dbReference type="CDD" id="cd04277">
    <property type="entry name" value="ZnMc_serralysin_like"/>
    <property type="match status" value="1"/>
</dbReference>
<gene>
    <name evidence="5" type="ORF">KQ910_12245</name>
</gene>
<dbReference type="PANTHER" id="PTHR38340:SF1">
    <property type="entry name" value="S-LAYER PROTEIN"/>
    <property type="match status" value="1"/>
</dbReference>
<dbReference type="InterPro" id="IPR050557">
    <property type="entry name" value="RTX_toxin/Mannuronan_C5-epim"/>
</dbReference>
<dbReference type="InterPro" id="IPR006026">
    <property type="entry name" value="Peptidase_Metallo"/>
</dbReference>
<evidence type="ECO:0000313" key="6">
    <source>
        <dbReference type="Proteomes" id="UP000727907"/>
    </source>
</evidence>
<organism evidence="5 6">
    <name type="scientific">Reyranella humidisoli</name>
    <dbReference type="NCBI Taxonomy" id="2849149"/>
    <lineage>
        <taxon>Bacteria</taxon>
        <taxon>Pseudomonadati</taxon>
        <taxon>Pseudomonadota</taxon>
        <taxon>Alphaproteobacteria</taxon>
        <taxon>Hyphomicrobiales</taxon>
        <taxon>Reyranellaceae</taxon>
        <taxon>Reyranella</taxon>
    </lineage>
</organism>
<dbReference type="Proteomes" id="UP000727907">
    <property type="component" value="Unassembled WGS sequence"/>
</dbReference>
<keyword evidence="6" id="KW-1185">Reference proteome</keyword>
<name>A0ABS6IKK1_9HYPH</name>
<protein>
    <submittedName>
        <fullName evidence="5">M10 family metallopeptidase C-terminal domain-containing protein</fullName>
    </submittedName>
</protein>
<evidence type="ECO:0000259" key="4">
    <source>
        <dbReference type="SMART" id="SM00235"/>
    </source>
</evidence>
<comment type="caution">
    <text evidence="5">The sequence shown here is derived from an EMBL/GenBank/DDBJ whole genome shotgun (WGS) entry which is preliminary data.</text>
</comment>
<dbReference type="PANTHER" id="PTHR38340">
    <property type="entry name" value="S-LAYER PROTEIN"/>
    <property type="match status" value="1"/>
</dbReference>
<dbReference type="InterPro" id="IPR001343">
    <property type="entry name" value="Hemolysn_Ca-bd"/>
</dbReference>
<sequence>MADPAITKGGLYAGTFASYTIIDANLRALLSDHYWTSDADGQTPADSFTYFFPDSVDDYPEDYQDQEGLDVFIEANEHQQAASIIGFNQITWYTGVAFELSETSDAAMRIAGAGSLPGNDGGSHANFPANHEGAISNSAGDVFLGENGTPETDQLYGNDTFATIIHEIGHAMGLKHPFEPYPNGAISADRSNIEFTVMSYSSFLTGEVGVNANTTAPDGSSVSGYMMYDIAALQEMYGANFDKGKTGTTPAQKAVYTWSNSTGQQYIDGEEAPDTGVTETHRIFQTVWTQGADTTYDLSNFSGDQYDDLRAGQWLRFSVDHLADLNAYAPPGTVEYQAQGNVYNTLLYQGDTRSLIGTLVTGSGNDTIIGNELNNVLHGNAGNDVIDGGIGNDILYAGAGDDVLMGSFGINQLWGGDGIDTASYAGRSGVVHADLSARYGMVNYLLADTYDSVENLTAGLGRSTLIGDGGANRLTGGASSDLLYGREGDDMLIGGGINAGTPNQLWGQGGIDTASYEGTTGHVYADLRSQAGYVDGVLFDTMNSVENLIGGSTSDTLIGDAAANILTGAGGGDALYGMGGADVFVYLQFLDSNLVTGYDTIFDFMSGTSKLDLTAFSMSASHVQIQSDGSSTSLYLHATVDVLYAPADLAISFVGANAIELSDILFA</sequence>
<keyword evidence="3" id="KW-0677">Repeat</keyword>
<evidence type="ECO:0000256" key="1">
    <source>
        <dbReference type="ARBA" id="ARBA00004613"/>
    </source>
</evidence>
<evidence type="ECO:0000256" key="3">
    <source>
        <dbReference type="ARBA" id="ARBA00022737"/>
    </source>
</evidence>